<evidence type="ECO:0000256" key="2">
    <source>
        <dbReference type="ARBA" id="ARBA00022630"/>
    </source>
</evidence>
<dbReference type="PRINTS" id="PR00411">
    <property type="entry name" value="PNDRDTASEI"/>
</dbReference>
<dbReference type="Pfam" id="PF22780">
    <property type="entry name" value="HI0933_like_1st"/>
    <property type="match status" value="1"/>
</dbReference>
<reference evidence="6" key="1">
    <citation type="submission" date="2021-12" db="EMBL/GenBank/DDBJ databases">
        <title>Novel species in genus Dyadobacter.</title>
        <authorList>
            <person name="Ma C."/>
        </authorList>
    </citation>
    <scope>NUCLEOTIDE SEQUENCE</scope>
    <source>
        <strain evidence="6">CY399</strain>
    </source>
</reference>
<gene>
    <name evidence="6" type="ORF">LXM24_05400</name>
</gene>
<evidence type="ECO:0000259" key="5">
    <source>
        <dbReference type="Pfam" id="PF22780"/>
    </source>
</evidence>
<evidence type="ECO:0000313" key="6">
    <source>
        <dbReference type="EMBL" id="MCF0039516.1"/>
    </source>
</evidence>
<dbReference type="AlphaFoldDB" id="A0A9X1T8B4"/>
<proteinExistence type="predicted"/>
<organism evidence="6 7">
    <name type="scientific">Dyadobacter fanqingshengii</name>
    <dbReference type="NCBI Taxonomy" id="2906443"/>
    <lineage>
        <taxon>Bacteria</taxon>
        <taxon>Pseudomonadati</taxon>
        <taxon>Bacteroidota</taxon>
        <taxon>Cytophagia</taxon>
        <taxon>Cytophagales</taxon>
        <taxon>Spirosomataceae</taxon>
        <taxon>Dyadobacter</taxon>
    </lineage>
</organism>
<dbReference type="InterPro" id="IPR004792">
    <property type="entry name" value="BaiN-like"/>
</dbReference>
<dbReference type="SUPFAM" id="SSF160996">
    <property type="entry name" value="HI0933 insert domain-like"/>
    <property type="match status" value="1"/>
</dbReference>
<evidence type="ECO:0000256" key="1">
    <source>
        <dbReference type="ARBA" id="ARBA00001974"/>
    </source>
</evidence>
<keyword evidence="7" id="KW-1185">Reference proteome</keyword>
<comment type="caution">
    <text evidence="6">The sequence shown here is derived from an EMBL/GenBank/DDBJ whole genome shotgun (WGS) entry which is preliminary data.</text>
</comment>
<dbReference type="Pfam" id="PF03486">
    <property type="entry name" value="HI0933_like"/>
    <property type="match status" value="1"/>
</dbReference>
<feature type="domain" description="RsdA/BaiN/AoA(So)-like Rossmann fold-like" evidence="4">
    <location>
        <begin position="2"/>
        <end position="404"/>
    </location>
</feature>
<keyword evidence="3" id="KW-0274">FAD</keyword>
<evidence type="ECO:0000256" key="3">
    <source>
        <dbReference type="ARBA" id="ARBA00022827"/>
    </source>
</evidence>
<accession>A0A9X1T8B4</accession>
<comment type="cofactor">
    <cofactor evidence="1">
        <name>FAD</name>
        <dbReference type="ChEBI" id="CHEBI:57692"/>
    </cofactor>
</comment>
<dbReference type="Gene3D" id="3.50.50.60">
    <property type="entry name" value="FAD/NAD(P)-binding domain"/>
    <property type="match status" value="1"/>
</dbReference>
<dbReference type="Gene3D" id="2.40.30.10">
    <property type="entry name" value="Translation factors"/>
    <property type="match status" value="1"/>
</dbReference>
<dbReference type="RefSeq" id="WP_234611970.1">
    <property type="nucleotide sequence ID" value="NZ_JAJTTA010000002.1"/>
</dbReference>
<protein>
    <submittedName>
        <fullName evidence="6">NAD(P)/FAD-dependent oxidoreductase</fullName>
    </submittedName>
</protein>
<dbReference type="PRINTS" id="PR00368">
    <property type="entry name" value="FADPNR"/>
</dbReference>
<dbReference type="SUPFAM" id="SSF51905">
    <property type="entry name" value="FAD/NAD(P)-binding domain"/>
    <property type="match status" value="1"/>
</dbReference>
<dbReference type="PANTHER" id="PTHR42887">
    <property type="entry name" value="OS12G0638800 PROTEIN"/>
    <property type="match status" value="1"/>
</dbReference>
<dbReference type="InterPro" id="IPR036188">
    <property type="entry name" value="FAD/NAD-bd_sf"/>
</dbReference>
<dbReference type="InterPro" id="IPR023166">
    <property type="entry name" value="BaiN-like_dom_sf"/>
</dbReference>
<evidence type="ECO:0000313" key="7">
    <source>
        <dbReference type="Proteomes" id="UP001139700"/>
    </source>
</evidence>
<dbReference type="InterPro" id="IPR055178">
    <property type="entry name" value="RsdA/BaiN/AoA(So)-like_dom"/>
</dbReference>
<feature type="domain" description="RsdA/BaiN/AoA(So)-like insert" evidence="5">
    <location>
        <begin position="191"/>
        <end position="351"/>
    </location>
</feature>
<dbReference type="NCBIfam" id="TIGR00275">
    <property type="entry name" value="aminoacetone oxidase family FAD-binding enzyme"/>
    <property type="match status" value="1"/>
</dbReference>
<dbReference type="Gene3D" id="1.10.8.260">
    <property type="entry name" value="HI0933 insert domain-like"/>
    <property type="match status" value="1"/>
</dbReference>
<keyword evidence="2" id="KW-0285">Flavoprotein</keyword>
<dbReference type="Proteomes" id="UP001139700">
    <property type="component" value="Unassembled WGS sequence"/>
</dbReference>
<dbReference type="EMBL" id="JAJTTA010000002">
    <property type="protein sequence ID" value="MCF0039516.1"/>
    <property type="molecule type" value="Genomic_DNA"/>
</dbReference>
<sequence>MQIVIVGGGASGFMAAITAAEQNPDAKIVILEKNKTVLNKVRVSGGGRCNVTHNPSDLRFFIKNYPRGEKLLRKLLHHFDAKSTVSWFENKGVKLKTEPDGRMFPVTDSSQTIIECMVRTARNLNIQIKTGTSVRSFTEVTNGVQKGFSIQLDEDEKMYADKLLIATGGYPKASGFDWLQMHNHTIIHPLPSLFTFNTPENYLLSLAGVSVQDALVKISGTKHEWQGPLLITHWGFSGPAVLKLSAWGARDLAEKEYHFICKINWLPQMNEQQVREFLMGEKTKTPKQQIASHARLGIPARLWKAFVSKAEITEELRWSDATHKALNRLTELLTNSQFEVKGKTTFKEEFVTCGGISLTDINHETLESKSVPGLYFSGEVLDIDGITGGFNFQNAWTTGYIAGKNMANY</sequence>
<name>A0A9X1T8B4_9BACT</name>
<evidence type="ECO:0000259" key="4">
    <source>
        <dbReference type="Pfam" id="PF03486"/>
    </source>
</evidence>
<dbReference type="PANTHER" id="PTHR42887:SF2">
    <property type="entry name" value="OS12G0638800 PROTEIN"/>
    <property type="match status" value="1"/>
</dbReference>
<dbReference type="InterPro" id="IPR057661">
    <property type="entry name" value="RsdA/BaiN/AoA(So)_Rossmann"/>
</dbReference>